<feature type="compositionally biased region" description="Low complexity" evidence="2">
    <location>
        <begin position="504"/>
        <end position="518"/>
    </location>
</feature>
<sequence length="686" mass="77664">MPLKFLYTPSTPRQVKQTVILFREVSLSYATSSVINIPPQLCLPLERILSHLANLAMFPISDHEMKPMSFRVATSVGDMISVIDMPPPAESSWWRGKKGFEVGFSHLNVWKLLEIKYLIHLNYLIHLLNQCFVGMVNSLPFFDHFFFPMVLKCCAEFIEEYGIVDGIYRLSGVSSNIQRLRLAFDEDRPINLGDPATVHDIHSVASLLKMYFRELPNPLLTYQLYDKFVSAMQCSEDVRLLKVRDVVQQLPPPHFRTLQYLLSHLARVASHGEETGMTPKNIAIVWAPNLLRDVENGGVGALHVVGVQAVLTEYLIRFSDLIFDEKTPLLSTSEQEGLLRARPKSLAISTPTKLLSLEEARARALSTHLPASQQKYIEVGGGPDKLPSKYHTVIELPSGKQSLPKLKKSPSGWKSFFSRGWYSGSTRDKNRPSFRSARKASTGSLPHHSAFMQEKPSVEMDASFGQRKKLRTVKSAESLAHCLKESLHSTNDDFSGNKPSPQVSIESSHSFEMSSPLSKSPGLQKHTRSSSHESYFESNSMDIISEPSFEEDEHGLFYYVSEQMRMLQDSSQWSPDKSKLKEDSVSMKSSEFQDYTDQGSNEPEAEKNVRKQKLSTSEEFAQVKYQKLNESDQDMRSSSVDTKTANLGDNFNFDPVNYDIWQVKDDYNDTFSPNNEDLTLDPIFTL</sequence>
<feature type="compositionally biased region" description="Polar residues" evidence="2">
    <location>
        <begin position="586"/>
        <end position="601"/>
    </location>
</feature>
<feature type="region of interest" description="Disordered" evidence="2">
    <location>
        <begin position="425"/>
        <end position="463"/>
    </location>
</feature>
<accession>A0AAV4MCJ8</accession>
<keyword evidence="1" id="KW-0343">GTPase activation</keyword>
<evidence type="ECO:0000256" key="1">
    <source>
        <dbReference type="ARBA" id="ARBA00022468"/>
    </source>
</evidence>
<dbReference type="PROSITE" id="PS50238">
    <property type="entry name" value="RHOGAP"/>
    <property type="match status" value="1"/>
</dbReference>
<dbReference type="SMART" id="SM00324">
    <property type="entry name" value="RhoGAP"/>
    <property type="match status" value="1"/>
</dbReference>
<dbReference type="GO" id="GO:0007264">
    <property type="term" value="P:small GTPase-mediated signal transduction"/>
    <property type="evidence" value="ECO:0007669"/>
    <property type="project" value="TreeGrafter"/>
</dbReference>
<dbReference type="SUPFAM" id="SSF48350">
    <property type="entry name" value="GTPase activation domain, GAP"/>
    <property type="match status" value="1"/>
</dbReference>
<dbReference type="Proteomes" id="UP001054945">
    <property type="component" value="Unassembled WGS sequence"/>
</dbReference>
<dbReference type="Pfam" id="PF00620">
    <property type="entry name" value="RhoGAP"/>
    <property type="match status" value="1"/>
</dbReference>
<feature type="compositionally biased region" description="Polar residues" evidence="2">
    <location>
        <begin position="492"/>
        <end position="503"/>
    </location>
</feature>
<evidence type="ECO:0000313" key="5">
    <source>
        <dbReference type="Proteomes" id="UP001054945"/>
    </source>
</evidence>
<dbReference type="Gene3D" id="1.10.555.10">
    <property type="entry name" value="Rho GTPase activation protein"/>
    <property type="match status" value="1"/>
</dbReference>
<dbReference type="PANTHER" id="PTHR15729">
    <property type="entry name" value="CDC42 GTPASE-ACTIVATING PROTEIN"/>
    <property type="match status" value="1"/>
</dbReference>
<keyword evidence="5" id="KW-1185">Reference proteome</keyword>
<dbReference type="GO" id="GO:0005096">
    <property type="term" value="F:GTPase activator activity"/>
    <property type="evidence" value="ECO:0007669"/>
    <property type="project" value="UniProtKB-KW"/>
</dbReference>
<feature type="region of interest" description="Disordered" evidence="2">
    <location>
        <begin position="488"/>
        <end position="538"/>
    </location>
</feature>
<evidence type="ECO:0000313" key="4">
    <source>
        <dbReference type="EMBL" id="GIX69801.1"/>
    </source>
</evidence>
<dbReference type="InterPro" id="IPR051576">
    <property type="entry name" value="PX-Rho_GAP"/>
</dbReference>
<dbReference type="InterPro" id="IPR008936">
    <property type="entry name" value="Rho_GTPase_activation_prot"/>
</dbReference>
<gene>
    <name evidence="4" type="primary">CdGAPr</name>
    <name evidence="4" type="ORF">CEXT_453911</name>
</gene>
<dbReference type="InterPro" id="IPR000198">
    <property type="entry name" value="RhoGAP_dom"/>
</dbReference>
<feature type="region of interest" description="Disordered" evidence="2">
    <location>
        <begin position="570"/>
        <end position="615"/>
    </location>
</feature>
<protein>
    <submittedName>
        <fullName evidence="4">GTPase-activating protein CdGAPr</fullName>
    </submittedName>
</protein>
<name>A0AAV4MCJ8_CAEEX</name>
<evidence type="ECO:0000256" key="2">
    <source>
        <dbReference type="SAM" id="MobiDB-lite"/>
    </source>
</evidence>
<dbReference type="AlphaFoldDB" id="A0AAV4MCJ8"/>
<organism evidence="4 5">
    <name type="scientific">Caerostris extrusa</name>
    <name type="common">Bark spider</name>
    <name type="synonym">Caerostris bankana</name>
    <dbReference type="NCBI Taxonomy" id="172846"/>
    <lineage>
        <taxon>Eukaryota</taxon>
        <taxon>Metazoa</taxon>
        <taxon>Ecdysozoa</taxon>
        <taxon>Arthropoda</taxon>
        <taxon>Chelicerata</taxon>
        <taxon>Arachnida</taxon>
        <taxon>Araneae</taxon>
        <taxon>Araneomorphae</taxon>
        <taxon>Entelegynae</taxon>
        <taxon>Araneoidea</taxon>
        <taxon>Araneidae</taxon>
        <taxon>Caerostris</taxon>
    </lineage>
</organism>
<feature type="domain" description="Rho-GAP" evidence="3">
    <location>
        <begin position="137"/>
        <end position="323"/>
    </location>
</feature>
<dbReference type="EMBL" id="BPLR01002085">
    <property type="protein sequence ID" value="GIX69801.1"/>
    <property type="molecule type" value="Genomic_DNA"/>
</dbReference>
<dbReference type="PANTHER" id="PTHR15729:SF10">
    <property type="entry name" value="GTPASE-ACTIVATING PROTEIN CDGAPR"/>
    <property type="match status" value="1"/>
</dbReference>
<comment type="caution">
    <text evidence="4">The sequence shown here is derived from an EMBL/GenBank/DDBJ whole genome shotgun (WGS) entry which is preliminary data.</text>
</comment>
<evidence type="ECO:0000259" key="3">
    <source>
        <dbReference type="PROSITE" id="PS50238"/>
    </source>
</evidence>
<proteinExistence type="predicted"/>
<reference evidence="4 5" key="1">
    <citation type="submission" date="2021-06" db="EMBL/GenBank/DDBJ databases">
        <title>Caerostris extrusa draft genome.</title>
        <authorList>
            <person name="Kono N."/>
            <person name="Arakawa K."/>
        </authorList>
    </citation>
    <scope>NUCLEOTIDE SEQUENCE [LARGE SCALE GENOMIC DNA]</scope>
</reference>
<feature type="compositionally biased region" description="Basic and acidic residues" evidence="2">
    <location>
        <begin position="576"/>
        <end position="585"/>
    </location>
</feature>